<dbReference type="PROSITE" id="PS50293">
    <property type="entry name" value="TPR_REGION"/>
    <property type="match status" value="2"/>
</dbReference>
<dbReference type="CDD" id="cd02440">
    <property type="entry name" value="AdoMet_MTases"/>
    <property type="match status" value="1"/>
</dbReference>
<keyword evidence="3" id="KW-1185">Reference proteome</keyword>
<dbReference type="PANTHER" id="PTHR44809:SF1">
    <property type="entry name" value="PROTEIN O-MANNOSYL-TRANSFERASE TMTC1"/>
    <property type="match status" value="1"/>
</dbReference>
<dbReference type="PANTHER" id="PTHR44809">
    <property type="match status" value="1"/>
</dbReference>
<feature type="repeat" description="TPR" evidence="1">
    <location>
        <begin position="110"/>
        <end position="143"/>
    </location>
</feature>
<dbReference type="SUPFAM" id="SSF48452">
    <property type="entry name" value="TPR-like"/>
    <property type="match status" value="2"/>
</dbReference>
<proteinExistence type="predicted"/>
<feature type="repeat" description="TPR" evidence="1">
    <location>
        <begin position="42"/>
        <end position="75"/>
    </location>
</feature>
<feature type="repeat" description="TPR" evidence="1">
    <location>
        <begin position="144"/>
        <end position="177"/>
    </location>
</feature>
<dbReference type="SUPFAM" id="SSF53335">
    <property type="entry name" value="S-adenosyl-L-methionine-dependent methyltransferases"/>
    <property type="match status" value="1"/>
</dbReference>
<accession>A0A255Z3N8</accession>
<dbReference type="InterPro" id="IPR019734">
    <property type="entry name" value="TPR_rpt"/>
</dbReference>
<dbReference type="PROSITE" id="PS50005">
    <property type="entry name" value="TPR"/>
    <property type="match status" value="4"/>
</dbReference>
<protein>
    <submittedName>
        <fullName evidence="2">Uncharacterized protein</fullName>
    </submittedName>
</protein>
<evidence type="ECO:0000313" key="3">
    <source>
        <dbReference type="Proteomes" id="UP000216998"/>
    </source>
</evidence>
<dbReference type="SMART" id="SM00028">
    <property type="entry name" value="TPR"/>
    <property type="match status" value="6"/>
</dbReference>
<dbReference type="InterPro" id="IPR052943">
    <property type="entry name" value="TMTC_O-mannosyl-trnsfr"/>
</dbReference>
<dbReference type="Proteomes" id="UP000216998">
    <property type="component" value="Unassembled WGS sequence"/>
</dbReference>
<gene>
    <name evidence="2" type="ORF">CHU95_07175</name>
</gene>
<evidence type="ECO:0000256" key="1">
    <source>
        <dbReference type="PROSITE-ProRule" id="PRU00339"/>
    </source>
</evidence>
<evidence type="ECO:0000313" key="2">
    <source>
        <dbReference type="EMBL" id="OYQ35505.1"/>
    </source>
</evidence>
<dbReference type="EMBL" id="NOXU01000025">
    <property type="protein sequence ID" value="OYQ35505.1"/>
    <property type="molecule type" value="Genomic_DNA"/>
</dbReference>
<dbReference type="RefSeq" id="WP_094455193.1">
    <property type="nucleotide sequence ID" value="NZ_NOXU01000025.1"/>
</dbReference>
<dbReference type="Gene3D" id="3.40.50.150">
    <property type="entry name" value="Vaccinia Virus protein VP39"/>
    <property type="match status" value="1"/>
</dbReference>
<keyword evidence="1" id="KW-0802">TPR repeat</keyword>
<dbReference type="OrthoDB" id="465636at2"/>
<dbReference type="Gene3D" id="1.25.40.10">
    <property type="entry name" value="Tetratricopeptide repeat domain"/>
    <property type="match status" value="4"/>
</dbReference>
<name>A0A255Z3N8_9PROT</name>
<dbReference type="InterPro" id="IPR029063">
    <property type="entry name" value="SAM-dependent_MTases_sf"/>
</dbReference>
<comment type="caution">
    <text evidence="2">The sequence shown here is derived from an EMBL/GenBank/DDBJ whole genome shotgun (WGS) entry which is preliminary data.</text>
</comment>
<dbReference type="InterPro" id="IPR011990">
    <property type="entry name" value="TPR-like_helical_dom_sf"/>
</dbReference>
<dbReference type="Pfam" id="PF13489">
    <property type="entry name" value="Methyltransf_23"/>
    <property type="match status" value="1"/>
</dbReference>
<feature type="repeat" description="TPR" evidence="1">
    <location>
        <begin position="178"/>
        <end position="211"/>
    </location>
</feature>
<organism evidence="2 3">
    <name type="scientific">Niveispirillum lacus</name>
    <dbReference type="NCBI Taxonomy" id="1981099"/>
    <lineage>
        <taxon>Bacteria</taxon>
        <taxon>Pseudomonadati</taxon>
        <taxon>Pseudomonadota</taxon>
        <taxon>Alphaproteobacteria</taxon>
        <taxon>Rhodospirillales</taxon>
        <taxon>Azospirillaceae</taxon>
        <taxon>Niveispirillum</taxon>
    </lineage>
</organism>
<reference evidence="2 3" key="1">
    <citation type="submission" date="2017-07" db="EMBL/GenBank/DDBJ databases">
        <title>Niveispirillum cyanobacteriorum sp. nov., isolated from cyanobacterial aggregates in a eutrophic lake.</title>
        <authorList>
            <person name="Cai H."/>
        </authorList>
    </citation>
    <scope>NUCLEOTIDE SEQUENCE [LARGE SCALE GENOMIC DNA]</scope>
    <source>
        <strain evidence="3">TH1-14</strain>
    </source>
</reference>
<sequence length="505" mass="52839">MSDISIGVGGPADMGRMAMDAGNHAEAVSLLREAILDDPGDATLRADLGVALETLEDYDGAAQAYAAATALEPDNPIYHFNQGAVAQAQGRPHDAAAHYLDALEREPLFAEAYYNLGTLFFDAGHLEIAAEHYGNALKARPDYAEAASNLGLTLRRLGRLNDAVEQFQLALKLRPDLTITHSNLGLTLAEVGRYGEAIACFGQALANDPDSSALHINISLAWRGVGRLEMAADAALKALRLAPDSTVAQVELGSVAANLRRTGDEAGLRELLEAWRSIAGETAQYQHTLAALGQAPTPARAGDAYVAQTFDASAKRFDEMIGSLGYAVPAAVGAALLTHLGDGKGDKDILDAGCGTGLAAPHLAPYARTLTGVDLSLSMLQQALRRGLYSALDQAELGAYLIARPGSFDVISASDVLCYFGELTEIFRSAANSLRPGGLLILSVEANGTGQPYLLHEGGRYAHDPAYVRAGLTAAGLTVLDLSPLVLRHEGGGPVEGVLAVAAKP</sequence>
<dbReference type="Pfam" id="PF13432">
    <property type="entry name" value="TPR_16"/>
    <property type="match status" value="3"/>
</dbReference>
<dbReference type="AlphaFoldDB" id="A0A255Z3N8"/>